<dbReference type="PROSITE" id="PS50089">
    <property type="entry name" value="ZF_RING_2"/>
    <property type="match status" value="1"/>
</dbReference>
<reference evidence="11 12" key="1">
    <citation type="journal article" date="2024" name="G3 (Bethesda)">
        <title>Genome assembly of Hibiscus sabdariffa L. provides insights into metabolisms of medicinal natural products.</title>
        <authorList>
            <person name="Kim T."/>
        </authorList>
    </citation>
    <scope>NUCLEOTIDE SEQUENCE [LARGE SCALE GENOMIC DNA]</scope>
    <source>
        <strain evidence="11">TK-2024</strain>
        <tissue evidence="11">Old leaves</tissue>
    </source>
</reference>
<sequence>MSSDGNVTSGDGGANTVGVTNKPFFCYQCNRTVTVTISPSSSDPSCPICNEGFLEEYESTNPNQGPGFPNPNPFSDPFLPLSDPFASLLPLLFPAVSSSSPSPSSTTIPSSSAPGDPNNTSLPGPTQSARGDPFAFDPFTFIQNHLNDLRSSGARIEFVIQNPSEAGFRLPANIGDYFIGPGLEQLIQQLAENDPNRYGTPPASKSAIEALPSVNITKNNSNLEFNQCAVCMDEFEEGTEAKQMPCKHLYHKDCILPWLELHNSCPVCRHELPTDDPDYERRAQGAQGTGGGNGGGDSVQRSDGDNRSVGRSFTISLPWPSQAGVPGPGPGPGSGDNAETRQEDLD</sequence>
<name>A0ABR2EQ16_9ROSI</name>
<proteinExistence type="predicted"/>
<dbReference type="InterPro" id="IPR039525">
    <property type="entry name" value="RNF126-like_zinc-ribbon"/>
</dbReference>
<dbReference type="Pfam" id="PF14369">
    <property type="entry name" value="Zn_ribbon_19"/>
    <property type="match status" value="1"/>
</dbReference>
<evidence type="ECO:0000256" key="2">
    <source>
        <dbReference type="ARBA" id="ARBA00012483"/>
    </source>
</evidence>
<accession>A0ABR2EQ16</accession>
<dbReference type="PANTHER" id="PTHR15710:SF208">
    <property type="entry name" value="E3 UBIQUITIN-PROTEIN LIGASE RING1-LIKE"/>
    <property type="match status" value="1"/>
</dbReference>
<dbReference type="InterPro" id="IPR001841">
    <property type="entry name" value="Znf_RING"/>
</dbReference>
<evidence type="ECO:0000256" key="5">
    <source>
        <dbReference type="ARBA" id="ARBA00022771"/>
    </source>
</evidence>
<comment type="catalytic activity">
    <reaction evidence="1">
        <text>S-ubiquitinyl-[E2 ubiquitin-conjugating enzyme]-L-cysteine + [acceptor protein]-L-lysine = [E2 ubiquitin-conjugating enzyme]-L-cysteine + N(6)-ubiquitinyl-[acceptor protein]-L-lysine.</text>
        <dbReference type="EC" id="2.3.2.27"/>
    </reaction>
</comment>
<evidence type="ECO:0000256" key="8">
    <source>
        <dbReference type="PROSITE-ProRule" id="PRU00175"/>
    </source>
</evidence>
<evidence type="ECO:0000256" key="1">
    <source>
        <dbReference type="ARBA" id="ARBA00000900"/>
    </source>
</evidence>
<keyword evidence="3" id="KW-0808">Transferase</keyword>
<evidence type="ECO:0000259" key="10">
    <source>
        <dbReference type="PROSITE" id="PS50089"/>
    </source>
</evidence>
<dbReference type="EMBL" id="JBBPBM010000011">
    <property type="protein sequence ID" value="KAK8564100.1"/>
    <property type="molecule type" value="Genomic_DNA"/>
</dbReference>
<comment type="caution">
    <text evidence="11">The sequence shown here is derived from an EMBL/GenBank/DDBJ whole genome shotgun (WGS) entry which is preliminary data.</text>
</comment>
<dbReference type="PANTHER" id="PTHR15710">
    <property type="entry name" value="E3 UBIQUITIN-PROTEIN LIGASE PRAJA"/>
    <property type="match status" value="1"/>
</dbReference>
<feature type="region of interest" description="Disordered" evidence="9">
    <location>
        <begin position="99"/>
        <end position="130"/>
    </location>
</feature>
<organism evidence="11 12">
    <name type="scientific">Hibiscus sabdariffa</name>
    <name type="common">roselle</name>
    <dbReference type="NCBI Taxonomy" id="183260"/>
    <lineage>
        <taxon>Eukaryota</taxon>
        <taxon>Viridiplantae</taxon>
        <taxon>Streptophyta</taxon>
        <taxon>Embryophyta</taxon>
        <taxon>Tracheophyta</taxon>
        <taxon>Spermatophyta</taxon>
        <taxon>Magnoliopsida</taxon>
        <taxon>eudicotyledons</taxon>
        <taxon>Gunneridae</taxon>
        <taxon>Pentapetalae</taxon>
        <taxon>rosids</taxon>
        <taxon>malvids</taxon>
        <taxon>Malvales</taxon>
        <taxon>Malvaceae</taxon>
        <taxon>Malvoideae</taxon>
        <taxon>Hibiscus</taxon>
    </lineage>
</organism>
<dbReference type="SUPFAM" id="SSF57850">
    <property type="entry name" value="RING/U-box"/>
    <property type="match status" value="1"/>
</dbReference>
<evidence type="ECO:0000256" key="9">
    <source>
        <dbReference type="SAM" id="MobiDB-lite"/>
    </source>
</evidence>
<feature type="domain" description="RING-type" evidence="10">
    <location>
        <begin position="228"/>
        <end position="269"/>
    </location>
</feature>
<dbReference type="CDD" id="cd16667">
    <property type="entry name" value="RING-H2_RNF126-like"/>
    <property type="match status" value="1"/>
</dbReference>
<dbReference type="Proteomes" id="UP001472677">
    <property type="component" value="Unassembled WGS sequence"/>
</dbReference>
<dbReference type="Pfam" id="PF13639">
    <property type="entry name" value="zf-RING_2"/>
    <property type="match status" value="1"/>
</dbReference>
<keyword evidence="5 8" id="KW-0863">Zinc-finger</keyword>
<evidence type="ECO:0000313" key="12">
    <source>
        <dbReference type="Proteomes" id="UP001472677"/>
    </source>
</evidence>
<evidence type="ECO:0000256" key="6">
    <source>
        <dbReference type="ARBA" id="ARBA00022786"/>
    </source>
</evidence>
<dbReference type="EC" id="2.3.2.27" evidence="2"/>
<feature type="region of interest" description="Disordered" evidence="9">
    <location>
        <begin position="276"/>
        <end position="346"/>
    </location>
</feature>
<keyword evidence="7" id="KW-0862">Zinc</keyword>
<keyword evidence="12" id="KW-1185">Reference proteome</keyword>
<keyword evidence="6" id="KW-0833">Ubl conjugation pathway</keyword>
<evidence type="ECO:0000313" key="11">
    <source>
        <dbReference type="EMBL" id="KAK8564100.1"/>
    </source>
</evidence>
<feature type="compositionally biased region" description="Gly residues" evidence="9">
    <location>
        <begin position="287"/>
        <end position="297"/>
    </location>
</feature>
<gene>
    <name evidence="11" type="ORF">V6N12_036231</name>
</gene>
<feature type="compositionally biased region" description="Polar residues" evidence="9">
    <location>
        <begin position="117"/>
        <end position="129"/>
    </location>
</feature>
<dbReference type="SMART" id="SM00184">
    <property type="entry name" value="RING"/>
    <property type="match status" value="1"/>
</dbReference>
<evidence type="ECO:0000256" key="7">
    <source>
        <dbReference type="ARBA" id="ARBA00022833"/>
    </source>
</evidence>
<dbReference type="InterPro" id="IPR013083">
    <property type="entry name" value="Znf_RING/FYVE/PHD"/>
</dbReference>
<keyword evidence="4" id="KW-0479">Metal-binding</keyword>
<evidence type="ECO:0000256" key="3">
    <source>
        <dbReference type="ARBA" id="ARBA00022679"/>
    </source>
</evidence>
<protein>
    <recommendedName>
        <fullName evidence="2">RING-type E3 ubiquitin transferase</fullName>
        <ecNumber evidence="2">2.3.2.27</ecNumber>
    </recommendedName>
</protein>
<feature type="region of interest" description="Disordered" evidence="9">
    <location>
        <begin position="57"/>
        <end position="76"/>
    </location>
</feature>
<evidence type="ECO:0000256" key="4">
    <source>
        <dbReference type="ARBA" id="ARBA00022723"/>
    </source>
</evidence>
<feature type="compositionally biased region" description="Low complexity" evidence="9">
    <location>
        <begin position="99"/>
        <end position="114"/>
    </location>
</feature>
<dbReference type="Gene3D" id="3.30.40.10">
    <property type="entry name" value="Zinc/RING finger domain, C3HC4 (zinc finger)"/>
    <property type="match status" value="1"/>
</dbReference>